<dbReference type="SUPFAM" id="SSF103473">
    <property type="entry name" value="MFS general substrate transporter"/>
    <property type="match status" value="2"/>
</dbReference>
<dbReference type="RefSeq" id="WP_042122214.1">
    <property type="nucleotide sequence ID" value="NZ_FZOL01000012.1"/>
</dbReference>
<evidence type="ECO:0000259" key="6">
    <source>
        <dbReference type="PROSITE" id="PS50850"/>
    </source>
</evidence>
<feature type="transmembrane region" description="Helical" evidence="5">
    <location>
        <begin position="488"/>
        <end position="510"/>
    </location>
</feature>
<proteinExistence type="predicted"/>
<feature type="transmembrane region" description="Helical" evidence="5">
    <location>
        <begin position="366"/>
        <end position="387"/>
    </location>
</feature>
<keyword evidence="4 5" id="KW-0472">Membrane</keyword>
<dbReference type="GO" id="GO:0022857">
    <property type="term" value="F:transmembrane transporter activity"/>
    <property type="evidence" value="ECO:0007669"/>
    <property type="project" value="InterPro"/>
</dbReference>
<dbReference type="InterPro" id="IPR020846">
    <property type="entry name" value="MFS_dom"/>
</dbReference>
<gene>
    <name evidence="7" type="ORF">SAMN05444352_112137</name>
</gene>
<dbReference type="EMBL" id="FZOL01000012">
    <property type="protein sequence ID" value="SNS67727.1"/>
    <property type="molecule type" value="Genomic_DNA"/>
</dbReference>
<dbReference type="PROSITE" id="PS50850">
    <property type="entry name" value="MFS"/>
    <property type="match status" value="1"/>
</dbReference>
<dbReference type="AlphaFoldDB" id="A0A239GEV1"/>
<keyword evidence="2 5" id="KW-0812">Transmembrane</keyword>
<dbReference type="CDD" id="cd17321">
    <property type="entry name" value="MFS_MMR_MDR_like"/>
    <property type="match status" value="1"/>
</dbReference>
<keyword evidence="3 5" id="KW-1133">Transmembrane helix</keyword>
<evidence type="ECO:0000256" key="1">
    <source>
        <dbReference type="ARBA" id="ARBA00004141"/>
    </source>
</evidence>
<name>A0A239GEV1_9PSED</name>
<dbReference type="InterPro" id="IPR036259">
    <property type="entry name" value="MFS_trans_sf"/>
</dbReference>
<feature type="transmembrane region" description="Helical" evidence="5">
    <location>
        <begin position="341"/>
        <end position="360"/>
    </location>
</feature>
<sequence length="522" mass="54525">MGISQELHEEHIHPVLKNRYSVLLPLCAAGIIIPIVFTGPAIATPMIARDLGGSLLELGGVVNAYNVAFGSCVMAGGALADRFGRKRCFISGLLLFFLTSLLIGLAPSIGVLNVLRGIEGIAGALTLTSASALIAQEFDDHLRLRAFSFLGTSFGIGLAFGPMLVGVLIAHLGWRSLFFGIALASLLVFLFSFQKVNESRDTNAKGIDWWGIALFTLALGALTLGIVSGPEKGWEHPLVIGLLLGSAGLLALFVLVELKSRAAMLDLSLFRYPRFIGVQLLPISTGFCFVALLVYLPIWFIGIQGYDETRVGLAILPLTAPMLIVPLLAGALSRHIAPGHLCGAGLLLAALGECWLAFTLEAGADVWSVVPAMLVIGIGSGLPWGLMDGLSMSVVPKERAGMAAGIFTTMRVAGEAVAIAIIGALLVGYTASGLRQLASEQALLDPARLGEWAGQVASGQLGSLLEQAASADRQVLGQLLSAVYQQSFSAVLLLIAALTALCALLCALTVKVDSSGGAPVHN</sequence>
<evidence type="ECO:0000256" key="5">
    <source>
        <dbReference type="SAM" id="Phobius"/>
    </source>
</evidence>
<feature type="transmembrane region" description="Helical" evidence="5">
    <location>
        <begin position="147"/>
        <end position="170"/>
    </location>
</feature>
<keyword evidence="8" id="KW-1185">Reference proteome</keyword>
<feature type="domain" description="Major facilitator superfamily (MFS) profile" evidence="6">
    <location>
        <begin position="22"/>
        <end position="514"/>
    </location>
</feature>
<feature type="transmembrane region" description="Helical" evidence="5">
    <location>
        <begin position="20"/>
        <end position="42"/>
    </location>
</feature>
<feature type="transmembrane region" description="Helical" evidence="5">
    <location>
        <begin position="176"/>
        <end position="194"/>
    </location>
</feature>
<dbReference type="PANTHER" id="PTHR42718">
    <property type="entry name" value="MAJOR FACILITATOR SUPERFAMILY MULTIDRUG TRANSPORTER MFSC"/>
    <property type="match status" value="1"/>
</dbReference>
<accession>A0A239GEV1</accession>
<evidence type="ECO:0000256" key="3">
    <source>
        <dbReference type="ARBA" id="ARBA00022989"/>
    </source>
</evidence>
<evidence type="ECO:0000256" key="4">
    <source>
        <dbReference type="ARBA" id="ARBA00023136"/>
    </source>
</evidence>
<dbReference type="Gene3D" id="1.20.1250.20">
    <property type="entry name" value="MFS general substrate transporter like domains"/>
    <property type="match status" value="1"/>
</dbReference>
<dbReference type="OrthoDB" id="2412976at2"/>
<dbReference type="STRING" id="1215104.GCA_000730585_04234"/>
<feature type="transmembrane region" description="Helical" evidence="5">
    <location>
        <begin position="408"/>
        <end position="429"/>
    </location>
</feature>
<organism evidence="7 8">
    <name type="scientific">Pseudomonas japonica</name>
    <dbReference type="NCBI Taxonomy" id="256466"/>
    <lineage>
        <taxon>Bacteria</taxon>
        <taxon>Pseudomonadati</taxon>
        <taxon>Pseudomonadota</taxon>
        <taxon>Gammaproteobacteria</taxon>
        <taxon>Pseudomonadales</taxon>
        <taxon>Pseudomonadaceae</taxon>
        <taxon>Pseudomonas</taxon>
    </lineage>
</organism>
<feature type="transmembrane region" description="Helical" evidence="5">
    <location>
        <begin position="92"/>
        <end position="112"/>
    </location>
</feature>
<dbReference type="Pfam" id="PF07690">
    <property type="entry name" value="MFS_1"/>
    <property type="match status" value="1"/>
</dbReference>
<protein>
    <submittedName>
        <fullName evidence="7">Drug resistance transporter, EmrB/QacA subfamily</fullName>
    </submittedName>
</protein>
<feature type="transmembrane region" description="Helical" evidence="5">
    <location>
        <begin position="311"/>
        <end position="329"/>
    </location>
</feature>
<feature type="transmembrane region" description="Helical" evidence="5">
    <location>
        <begin position="238"/>
        <end position="256"/>
    </location>
</feature>
<dbReference type="GO" id="GO:0016020">
    <property type="term" value="C:membrane"/>
    <property type="evidence" value="ECO:0007669"/>
    <property type="project" value="UniProtKB-SubCell"/>
</dbReference>
<evidence type="ECO:0000313" key="7">
    <source>
        <dbReference type="EMBL" id="SNS67727.1"/>
    </source>
</evidence>
<dbReference type="Proteomes" id="UP000198407">
    <property type="component" value="Unassembled WGS sequence"/>
</dbReference>
<feature type="transmembrane region" description="Helical" evidence="5">
    <location>
        <begin position="62"/>
        <end position="80"/>
    </location>
</feature>
<comment type="subcellular location">
    <subcellularLocation>
        <location evidence="1">Membrane</location>
        <topology evidence="1">Multi-pass membrane protein</topology>
    </subcellularLocation>
</comment>
<evidence type="ECO:0000313" key="8">
    <source>
        <dbReference type="Proteomes" id="UP000198407"/>
    </source>
</evidence>
<feature type="transmembrane region" description="Helical" evidence="5">
    <location>
        <begin position="276"/>
        <end position="299"/>
    </location>
</feature>
<dbReference type="Gene3D" id="1.20.1720.10">
    <property type="entry name" value="Multidrug resistance protein D"/>
    <property type="match status" value="1"/>
</dbReference>
<feature type="transmembrane region" description="Helical" evidence="5">
    <location>
        <begin position="206"/>
        <end position="226"/>
    </location>
</feature>
<reference evidence="8" key="1">
    <citation type="submission" date="2017-06" db="EMBL/GenBank/DDBJ databases">
        <authorList>
            <person name="Varghese N."/>
            <person name="Submissions S."/>
        </authorList>
    </citation>
    <scope>NUCLEOTIDE SEQUENCE [LARGE SCALE GENOMIC DNA]</scope>
    <source>
        <strain evidence="8">DSM 22348</strain>
    </source>
</reference>
<dbReference type="InterPro" id="IPR005829">
    <property type="entry name" value="Sugar_transporter_CS"/>
</dbReference>
<dbReference type="PANTHER" id="PTHR42718:SF49">
    <property type="entry name" value="EXPORT PROTEIN"/>
    <property type="match status" value="1"/>
</dbReference>
<dbReference type="PROSITE" id="PS00216">
    <property type="entry name" value="SUGAR_TRANSPORT_1"/>
    <property type="match status" value="1"/>
</dbReference>
<evidence type="ECO:0000256" key="2">
    <source>
        <dbReference type="ARBA" id="ARBA00022692"/>
    </source>
</evidence>
<dbReference type="InterPro" id="IPR011701">
    <property type="entry name" value="MFS"/>
</dbReference>